<keyword evidence="4" id="KW-0539">Nucleus</keyword>
<comment type="similarity">
    <text evidence="2">Belongs to the RENT3 family.</text>
</comment>
<evidence type="ECO:0000313" key="6">
    <source>
        <dbReference type="EMBL" id="KAF2884788.1"/>
    </source>
</evidence>
<dbReference type="Pfam" id="PF03467">
    <property type="entry name" value="Smg4_UPF3"/>
    <property type="match status" value="1"/>
</dbReference>
<evidence type="ECO:0000256" key="2">
    <source>
        <dbReference type="ARBA" id="ARBA00005991"/>
    </source>
</evidence>
<dbReference type="GO" id="GO:0000184">
    <property type="term" value="P:nuclear-transcribed mRNA catabolic process, nonsense-mediated decay"/>
    <property type="evidence" value="ECO:0007669"/>
    <property type="project" value="UniProtKB-KW"/>
</dbReference>
<evidence type="ECO:0000256" key="4">
    <source>
        <dbReference type="ARBA" id="ARBA00023242"/>
    </source>
</evidence>
<dbReference type="InterPro" id="IPR012677">
    <property type="entry name" value="Nucleotide-bd_a/b_plait_sf"/>
</dbReference>
<dbReference type="PANTHER" id="PTHR13112">
    <property type="entry name" value="UPF3 REGULATOR OF NONSENSE TRANSCRIPTS-LIKE PROTEIN"/>
    <property type="match status" value="1"/>
</dbReference>
<dbReference type="Gene3D" id="3.30.70.330">
    <property type="match status" value="1"/>
</dbReference>
<dbReference type="GO" id="GO:0045727">
    <property type="term" value="P:positive regulation of translation"/>
    <property type="evidence" value="ECO:0007669"/>
    <property type="project" value="TreeGrafter"/>
</dbReference>
<dbReference type="InterPro" id="IPR005120">
    <property type="entry name" value="UPF3_dom"/>
</dbReference>
<protein>
    <recommendedName>
        <fullName evidence="5">UPF3 domain-containing protein</fullName>
    </recommendedName>
</protein>
<dbReference type="CDD" id="cd12455">
    <property type="entry name" value="RRM_like_Smg4_UPF3"/>
    <property type="match status" value="1"/>
</dbReference>
<gene>
    <name evidence="6" type="ORF">ILUMI_21395</name>
</gene>
<dbReference type="GO" id="GO:0005737">
    <property type="term" value="C:cytoplasm"/>
    <property type="evidence" value="ECO:0007669"/>
    <property type="project" value="TreeGrafter"/>
</dbReference>
<feature type="domain" description="UPF3" evidence="5">
    <location>
        <begin position="19"/>
        <end position="174"/>
    </location>
</feature>
<comment type="subcellular location">
    <subcellularLocation>
        <location evidence="1">Nucleus</location>
    </subcellularLocation>
</comment>
<evidence type="ECO:0000313" key="7">
    <source>
        <dbReference type="Proteomes" id="UP000801492"/>
    </source>
</evidence>
<proteinExistence type="inferred from homology"/>
<dbReference type="PANTHER" id="PTHR13112:SF0">
    <property type="entry name" value="FI21285P1"/>
    <property type="match status" value="1"/>
</dbReference>
<dbReference type="SUPFAM" id="SSF54928">
    <property type="entry name" value="RNA-binding domain, RBD"/>
    <property type="match status" value="1"/>
</dbReference>
<keyword evidence="3" id="KW-0866">Nonsense-mediated mRNA decay</keyword>
<dbReference type="Proteomes" id="UP000801492">
    <property type="component" value="Unassembled WGS sequence"/>
</dbReference>
<dbReference type="GO" id="GO:0005730">
    <property type="term" value="C:nucleolus"/>
    <property type="evidence" value="ECO:0007669"/>
    <property type="project" value="TreeGrafter"/>
</dbReference>
<name>A0A8K0G3X5_IGNLU</name>
<dbReference type="InterPro" id="IPR039722">
    <property type="entry name" value="Upf3"/>
</dbReference>
<evidence type="ECO:0000259" key="5">
    <source>
        <dbReference type="Pfam" id="PF03467"/>
    </source>
</evidence>
<evidence type="ECO:0000256" key="3">
    <source>
        <dbReference type="ARBA" id="ARBA00023161"/>
    </source>
</evidence>
<accession>A0A8K0G3X5</accession>
<organism evidence="6 7">
    <name type="scientific">Ignelater luminosus</name>
    <name type="common">Cucubano</name>
    <name type="synonym">Pyrophorus luminosus</name>
    <dbReference type="NCBI Taxonomy" id="2038154"/>
    <lineage>
        <taxon>Eukaryota</taxon>
        <taxon>Metazoa</taxon>
        <taxon>Ecdysozoa</taxon>
        <taxon>Arthropoda</taxon>
        <taxon>Hexapoda</taxon>
        <taxon>Insecta</taxon>
        <taxon>Pterygota</taxon>
        <taxon>Neoptera</taxon>
        <taxon>Endopterygota</taxon>
        <taxon>Coleoptera</taxon>
        <taxon>Polyphaga</taxon>
        <taxon>Elateriformia</taxon>
        <taxon>Elateroidea</taxon>
        <taxon>Elateridae</taxon>
        <taxon>Agrypninae</taxon>
        <taxon>Pyrophorini</taxon>
        <taxon>Ignelater</taxon>
    </lineage>
</organism>
<reference evidence="6" key="1">
    <citation type="submission" date="2019-08" db="EMBL/GenBank/DDBJ databases">
        <title>The genome of the North American firefly Photinus pyralis.</title>
        <authorList>
            <consortium name="Photinus pyralis genome working group"/>
            <person name="Fallon T.R."/>
            <person name="Sander Lower S.E."/>
            <person name="Weng J.-K."/>
        </authorList>
    </citation>
    <scope>NUCLEOTIDE SEQUENCE</scope>
    <source>
        <strain evidence="6">TRF0915ILg1</strain>
        <tissue evidence="6">Whole body</tissue>
    </source>
</reference>
<dbReference type="GO" id="GO:0003729">
    <property type="term" value="F:mRNA binding"/>
    <property type="evidence" value="ECO:0007669"/>
    <property type="project" value="TreeGrafter"/>
</dbReference>
<comment type="caution">
    <text evidence="6">The sequence shown here is derived from an EMBL/GenBank/DDBJ whole genome shotgun (WGS) entry which is preliminary data.</text>
</comment>
<dbReference type="InterPro" id="IPR035979">
    <property type="entry name" value="RBD_domain_sf"/>
</dbReference>
<evidence type="ECO:0000256" key="1">
    <source>
        <dbReference type="ARBA" id="ARBA00004123"/>
    </source>
</evidence>
<sequence length="219" mass="26246">MSQCDYSPRNKRQKEGKIPTKIVVRRLPPNFTAEIFKEQVSPLPEYNYFYFVNNRKIDKANSFARVYINFVHHEDMFTFKEKYDNYVFLGPKGAEYPAVVEFAPFQKIPKNRLFQKDIKCGTIQNNEYYMQFINNLKLSRCENIERPEYDLQLNTQLNEAEDITPLLKYVSAKKSEQIKNRIDRKRESKLHRNENSLVFVNSSVKKNINRRLYLKRHSQ</sequence>
<keyword evidence="7" id="KW-1185">Reference proteome</keyword>
<dbReference type="EMBL" id="VTPC01090131">
    <property type="protein sequence ID" value="KAF2884788.1"/>
    <property type="molecule type" value="Genomic_DNA"/>
</dbReference>
<dbReference type="AlphaFoldDB" id="A0A8K0G3X5"/>
<dbReference type="OrthoDB" id="18087at2759"/>